<dbReference type="InterPro" id="IPR043987">
    <property type="entry name" value="CCZ1/INTU/HSP4_longin_1"/>
</dbReference>
<organism evidence="4 5">
    <name type="scientific">[Torrubiella] hemipterigena</name>
    <dbReference type="NCBI Taxonomy" id="1531966"/>
    <lineage>
        <taxon>Eukaryota</taxon>
        <taxon>Fungi</taxon>
        <taxon>Dikarya</taxon>
        <taxon>Ascomycota</taxon>
        <taxon>Pezizomycotina</taxon>
        <taxon>Sordariomycetes</taxon>
        <taxon>Hypocreomycetidae</taxon>
        <taxon>Hypocreales</taxon>
        <taxon>Clavicipitaceae</taxon>
        <taxon>Clavicipitaceae incertae sedis</taxon>
        <taxon>'Torrubiella' clade</taxon>
    </lineage>
</organism>
<feature type="domain" description="CCZ1/INTU/HSP4 first Longin" evidence="3">
    <location>
        <begin position="16"/>
        <end position="119"/>
    </location>
</feature>
<keyword evidence="5" id="KW-1185">Reference proteome</keyword>
<gene>
    <name evidence="4" type="ORF">VHEMI07366</name>
</gene>
<dbReference type="GO" id="GO:0035658">
    <property type="term" value="C:Mon1-Ccz1 complex"/>
    <property type="evidence" value="ECO:0007669"/>
    <property type="project" value="InterPro"/>
</dbReference>
<dbReference type="PANTHER" id="PTHR13056">
    <property type="entry name" value="VACUOLAR FUSION PROTEIN CCZ1 HOMOLOG-RELATED"/>
    <property type="match status" value="1"/>
</dbReference>
<dbReference type="HOGENOM" id="CLU_009628_0_0_1"/>
<protein>
    <recommendedName>
        <fullName evidence="3">CCZ1/INTU/HSP4 first Longin domain-containing protein</fullName>
    </recommendedName>
</protein>
<name>A0A0A1TLM0_9HYPO</name>
<sequence length="757" mass="82889">MANPASGGAAPAQLGFLAIFNPTLSDKEENLDDQIVYYASVSSNSTTGKRRRTRGRPTEGILQEERNERLRQIGLAQGMISFSRGFSDGAPVNAIETEKTRVVIHELEPDWWILASIDLNRLPLPPRLPVKAGADQEEKFDFSTKEMKPTSLILSDLLRAHNTFMFHHDSSLTSLLRRLPRKKFIASLSRYWDLFLSTWNVMVHGNPTRAIFGGINIAASGELGVGVGEEERGSGEREVLEGLVGRIEGLVDLVVSKFGEEGDDNSNPKATKKDAEEPWLGSGREPGEEDGAVFLGTGALTRASVRNLTHWMEDIYSWGEHAYGVIESPTSIRRTRPRKPVPQEPEENKTTSSSATGEVVPTGNDEPPKASDDTETNTGPEADKPDEDGKLDKMVSYLKLGYGSYWSIPGVAGSSGAATPQSDAAQPTSLPKAERPKLKRQASEAAGHYLIGLRGDMEETPEGEEQDQSDSEDDNLRTVLRTVHVELQQIDQDVGRAYLSPQAPASTPPSITNEKVRVVVYVNRPFIFVFLFRLRTDSLEWESLYRSLHYQLAPLRKPLLASMRFRPDRPDQGSGIRDVIWNPDQLTLHSTLPNIPDFNLVESVGPLAPPPRTWWSRVDAVNTHLQILAIYGATRQQSTSDIERTCKTSRGWWIVWTRQAPAGHPVHVDGGSSAHDSRPSSSHGEGSRADESIADDAAAAPGKEVILVRRAGDHARSGSLGSAVATSSGGAIETAGKLAQGIGVDTRRYIEDLLSIL</sequence>
<dbReference type="STRING" id="1531966.A0A0A1TLM0"/>
<feature type="region of interest" description="Disordered" evidence="2">
    <location>
        <begin position="664"/>
        <end position="696"/>
    </location>
</feature>
<dbReference type="OrthoDB" id="240546at2759"/>
<feature type="region of interest" description="Disordered" evidence="2">
    <location>
        <begin position="329"/>
        <end position="390"/>
    </location>
</feature>
<feature type="compositionally biased region" description="Polar residues" evidence="2">
    <location>
        <begin position="416"/>
        <end position="429"/>
    </location>
</feature>
<feature type="region of interest" description="Disordered" evidence="2">
    <location>
        <begin position="259"/>
        <end position="292"/>
    </location>
</feature>
<dbReference type="PANTHER" id="PTHR13056:SF0">
    <property type="entry name" value="VACUOLAR FUSION PROTEIN CCZ1 HOMOLOG-RELATED"/>
    <property type="match status" value="1"/>
</dbReference>
<dbReference type="EMBL" id="CDHN01000004">
    <property type="protein sequence ID" value="CEJ91668.1"/>
    <property type="molecule type" value="Genomic_DNA"/>
</dbReference>
<reference evidence="4 5" key="1">
    <citation type="journal article" date="2015" name="Genome Announc.">
        <title>Draft Genome Sequence and Gene Annotation of the Entomopathogenic Fungus Verticillium hemipterigenum.</title>
        <authorList>
            <person name="Horn F."/>
            <person name="Habel A."/>
            <person name="Scharf D.H."/>
            <person name="Dworschak J."/>
            <person name="Brakhage A.A."/>
            <person name="Guthke R."/>
            <person name="Hertweck C."/>
            <person name="Linde J."/>
        </authorList>
    </citation>
    <scope>NUCLEOTIDE SEQUENCE [LARGE SCALE GENOMIC DNA]</scope>
</reference>
<proteinExistence type="inferred from homology"/>
<feature type="compositionally biased region" description="Basic and acidic residues" evidence="2">
    <location>
        <begin position="381"/>
        <end position="390"/>
    </location>
</feature>
<dbReference type="Pfam" id="PF19031">
    <property type="entry name" value="Intu_longin_1"/>
    <property type="match status" value="1"/>
</dbReference>
<dbReference type="AlphaFoldDB" id="A0A0A1TLM0"/>
<evidence type="ECO:0000313" key="5">
    <source>
        <dbReference type="Proteomes" id="UP000039046"/>
    </source>
</evidence>
<dbReference type="Proteomes" id="UP000039046">
    <property type="component" value="Unassembled WGS sequence"/>
</dbReference>
<evidence type="ECO:0000256" key="2">
    <source>
        <dbReference type="SAM" id="MobiDB-lite"/>
    </source>
</evidence>
<feature type="region of interest" description="Disordered" evidence="2">
    <location>
        <begin position="413"/>
        <end position="443"/>
    </location>
</feature>
<dbReference type="InterPro" id="IPR013176">
    <property type="entry name" value="Ccz1"/>
</dbReference>
<evidence type="ECO:0000256" key="1">
    <source>
        <dbReference type="ARBA" id="ARBA00005352"/>
    </source>
</evidence>
<evidence type="ECO:0000259" key="3">
    <source>
        <dbReference type="Pfam" id="PF19031"/>
    </source>
</evidence>
<accession>A0A0A1TLM0</accession>
<comment type="similarity">
    <text evidence="1">Belongs to the CCZ1 family.</text>
</comment>
<dbReference type="GO" id="GO:0016192">
    <property type="term" value="P:vesicle-mediated transport"/>
    <property type="evidence" value="ECO:0007669"/>
    <property type="project" value="InterPro"/>
</dbReference>
<evidence type="ECO:0000313" key="4">
    <source>
        <dbReference type="EMBL" id="CEJ91668.1"/>
    </source>
</evidence>